<dbReference type="Pfam" id="PF05938">
    <property type="entry name" value="Self-incomp_S1"/>
    <property type="match status" value="1"/>
</dbReference>
<name>R0GAF5_9BRAS</name>
<gene>
    <name evidence="7" type="ORF">CARUB_v10015802mg</name>
</gene>
<evidence type="ECO:0000256" key="4">
    <source>
        <dbReference type="ARBA" id="ARBA00022525"/>
    </source>
</evidence>
<feature type="signal peptide" evidence="6">
    <location>
        <begin position="1"/>
        <end position="20"/>
    </location>
</feature>
<accession>R0GAF5</accession>
<comment type="similarity">
    <text evidence="2">Belongs to the plant self-incompatibility (S1) protein family.</text>
</comment>
<dbReference type="AlphaFoldDB" id="R0GAF5"/>
<evidence type="ECO:0000256" key="6">
    <source>
        <dbReference type="SAM" id="SignalP"/>
    </source>
</evidence>
<organism evidence="7 8">
    <name type="scientific">Capsella rubella</name>
    <dbReference type="NCBI Taxonomy" id="81985"/>
    <lineage>
        <taxon>Eukaryota</taxon>
        <taxon>Viridiplantae</taxon>
        <taxon>Streptophyta</taxon>
        <taxon>Embryophyta</taxon>
        <taxon>Tracheophyta</taxon>
        <taxon>Spermatophyta</taxon>
        <taxon>Magnoliopsida</taxon>
        <taxon>eudicotyledons</taxon>
        <taxon>Gunneridae</taxon>
        <taxon>Pentapetalae</taxon>
        <taxon>rosids</taxon>
        <taxon>malvids</taxon>
        <taxon>Brassicales</taxon>
        <taxon>Brassicaceae</taxon>
        <taxon>Camelineae</taxon>
        <taxon>Capsella</taxon>
    </lineage>
</organism>
<keyword evidence="4" id="KW-0964">Secreted</keyword>
<comment type="subcellular location">
    <subcellularLocation>
        <location evidence="1">Secreted</location>
    </subcellularLocation>
</comment>
<proteinExistence type="inferred from homology"/>
<dbReference type="GO" id="GO:0060320">
    <property type="term" value="P:rejection of self pollen"/>
    <property type="evidence" value="ECO:0007669"/>
    <property type="project" value="UniProtKB-KW"/>
</dbReference>
<protein>
    <submittedName>
        <fullName evidence="7">Uncharacterized protein</fullName>
    </submittedName>
</protein>
<reference evidence="8" key="1">
    <citation type="journal article" date="2013" name="Nat. Genet.">
        <title>The Capsella rubella genome and the genomic consequences of rapid mating system evolution.</title>
        <authorList>
            <person name="Slotte T."/>
            <person name="Hazzouri K.M."/>
            <person name="Agren J.A."/>
            <person name="Koenig D."/>
            <person name="Maumus F."/>
            <person name="Guo Y.L."/>
            <person name="Steige K."/>
            <person name="Platts A.E."/>
            <person name="Escobar J.S."/>
            <person name="Newman L.K."/>
            <person name="Wang W."/>
            <person name="Mandakova T."/>
            <person name="Vello E."/>
            <person name="Smith L.M."/>
            <person name="Henz S.R."/>
            <person name="Steffen J."/>
            <person name="Takuno S."/>
            <person name="Brandvain Y."/>
            <person name="Coop G."/>
            <person name="Andolfatto P."/>
            <person name="Hu T.T."/>
            <person name="Blanchette M."/>
            <person name="Clark R.M."/>
            <person name="Quesneville H."/>
            <person name="Nordborg M."/>
            <person name="Gaut B.S."/>
            <person name="Lysak M.A."/>
            <person name="Jenkins J."/>
            <person name="Grimwood J."/>
            <person name="Chapman J."/>
            <person name="Prochnik S."/>
            <person name="Shu S."/>
            <person name="Rokhsar D."/>
            <person name="Schmutz J."/>
            <person name="Weigel D."/>
            <person name="Wright S.I."/>
        </authorList>
    </citation>
    <scope>NUCLEOTIDE SEQUENCE [LARGE SCALE GENOMIC DNA]</scope>
    <source>
        <strain evidence="8">cv. Monte Gargano</strain>
    </source>
</reference>
<evidence type="ECO:0000313" key="7">
    <source>
        <dbReference type="EMBL" id="EOA32521.1"/>
    </source>
</evidence>
<evidence type="ECO:0000256" key="1">
    <source>
        <dbReference type="ARBA" id="ARBA00004613"/>
    </source>
</evidence>
<evidence type="ECO:0000313" key="8">
    <source>
        <dbReference type="Proteomes" id="UP000029121"/>
    </source>
</evidence>
<dbReference type="Proteomes" id="UP000029121">
    <property type="component" value="Unassembled WGS sequence"/>
</dbReference>
<evidence type="ECO:0000256" key="3">
    <source>
        <dbReference type="ARBA" id="ARBA00022471"/>
    </source>
</evidence>
<keyword evidence="8" id="KW-1185">Reference proteome</keyword>
<sequence>MGKYLVFFLFVLISFDSINSSFFPPFFKTFNIQFVNQLEFHKKLRILCKTGSFHEATEPTIFLNVGESTLIKFRMIPFVPFWCNFWQGPNYIHNVYFEAFFPSQKFIDSICNGMHPNVCTWVAKERAVYVRHNNVLRERYGWNTPIKQREIAPAIALTSEPEFDSYV</sequence>
<dbReference type="InterPro" id="IPR010264">
    <property type="entry name" value="Self-incomp_S1"/>
</dbReference>
<feature type="chain" id="PRO_5036485439" evidence="6">
    <location>
        <begin position="21"/>
        <end position="167"/>
    </location>
</feature>
<dbReference type="GO" id="GO:0005576">
    <property type="term" value="C:extracellular region"/>
    <property type="evidence" value="ECO:0007669"/>
    <property type="project" value="UniProtKB-SubCell"/>
</dbReference>
<dbReference type="EMBL" id="KB870807">
    <property type="protein sequence ID" value="EOA32521.1"/>
    <property type="molecule type" value="Genomic_DNA"/>
</dbReference>
<keyword evidence="3" id="KW-0713">Self-incompatibility</keyword>
<keyword evidence="5 6" id="KW-0732">Signal</keyword>
<evidence type="ECO:0000256" key="5">
    <source>
        <dbReference type="ARBA" id="ARBA00022729"/>
    </source>
</evidence>
<evidence type="ECO:0000256" key="2">
    <source>
        <dbReference type="ARBA" id="ARBA00005581"/>
    </source>
</evidence>